<feature type="transmembrane region" description="Helical" evidence="7">
    <location>
        <begin position="268"/>
        <end position="287"/>
    </location>
</feature>
<name>A0AAW7JRZ0_9ACTN</name>
<dbReference type="GO" id="GO:0005886">
    <property type="term" value="C:plasma membrane"/>
    <property type="evidence" value="ECO:0007669"/>
    <property type="project" value="TreeGrafter"/>
</dbReference>
<feature type="transmembrane region" description="Helical" evidence="7">
    <location>
        <begin position="339"/>
        <end position="355"/>
    </location>
</feature>
<evidence type="ECO:0000313" key="10">
    <source>
        <dbReference type="Proteomes" id="UP001168505"/>
    </source>
</evidence>
<evidence type="ECO:0000256" key="3">
    <source>
        <dbReference type="ARBA" id="ARBA00022692"/>
    </source>
</evidence>
<evidence type="ECO:0000256" key="6">
    <source>
        <dbReference type="ARBA" id="ARBA00023136"/>
    </source>
</evidence>
<dbReference type="Proteomes" id="UP001168505">
    <property type="component" value="Unassembled WGS sequence"/>
</dbReference>
<dbReference type="PANTHER" id="PTHR43652:SF2">
    <property type="entry name" value="BASIC AMINO ACID ANTIPORTER YFCC-RELATED"/>
    <property type="match status" value="1"/>
</dbReference>
<organism evidence="9 10">
    <name type="scientific">Collinsella ihumii</name>
    <dbReference type="NCBI Taxonomy" id="1720204"/>
    <lineage>
        <taxon>Bacteria</taxon>
        <taxon>Bacillati</taxon>
        <taxon>Actinomycetota</taxon>
        <taxon>Coriobacteriia</taxon>
        <taxon>Coriobacteriales</taxon>
        <taxon>Coriobacteriaceae</taxon>
        <taxon>Collinsella</taxon>
    </lineage>
</organism>
<dbReference type="Pfam" id="PF03600">
    <property type="entry name" value="CitMHS"/>
    <property type="match status" value="1"/>
</dbReference>
<evidence type="ECO:0000259" key="8">
    <source>
        <dbReference type="Pfam" id="PF03600"/>
    </source>
</evidence>
<comment type="subcellular location">
    <subcellularLocation>
        <location evidence="1">Membrane</location>
        <topology evidence="1">Multi-pass membrane protein</topology>
    </subcellularLocation>
</comment>
<comment type="caution">
    <text evidence="9">The sequence shown here is derived from an EMBL/GenBank/DDBJ whole genome shotgun (WGS) entry which is preliminary data.</text>
</comment>
<feature type="domain" description="Citrate transporter-like" evidence="8">
    <location>
        <begin position="16"/>
        <end position="334"/>
    </location>
</feature>
<feature type="transmembrane region" description="Helical" evidence="7">
    <location>
        <begin position="96"/>
        <end position="126"/>
    </location>
</feature>
<sequence>MDMQVIICFAITILLMVLFIWNPYKSIATTTVLGILLYFVTGCVDEEAIIQSFGNTTGLLTCTMFVVSAGFNKTQFVRRIAELVHRVSNGSLAKVMLGYGAIGVILDMFIPSALAVFCILSPMLAATVEDMGYSPSKVMFPFAVLTIANMASLPIGGCATMYAQYNAQLEALGAAPTAEIFDPMIGRLPVLIVSFIYCCFIATKFTPDRPVVSIVGIDDMEGGGSERAKKALEKAPLSSFHETAALVIFFGVTIGLLVINVFELPFVLENWNITLAGALLMIFTGVLKPKEASKAIPLWVWLMFVGGLVMASALAKTGAGDMIGNAVASVVNNFPITPLYYLMLSVGPYICTNFLNNRTTNFIFYPIAIQICMSLGADPVGSLICVQASTQIAFIMPTATASVAYCMGAGGYDLKTMFKMGWFPTILFILVLVVWLSILYPIF</sequence>
<proteinExistence type="predicted"/>
<dbReference type="GO" id="GO:0055085">
    <property type="term" value="P:transmembrane transport"/>
    <property type="evidence" value="ECO:0007669"/>
    <property type="project" value="InterPro"/>
</dbReference>
<evidence type="ECO:0000256" key="4">
    <source>
        <dbReference type="ARBA" id="ARBA00022737"/>
    </source>
</evidence>
<feature type="transmembrane region" description="Helical" evidence="7">
    <location>
        <begin position="184"/>
        <end position="203"/>
    </location>
</feature>
<evidence type="ECO:0000256" key="1">
    <source>
        <dbReference type="ARBA" id="ARBA00004141"/>
    </source>
</evidence>
<reference evidence="9" key="2">
    <citation type="submission" date="2023-08" db="EMBL/GenBank/DDBJ databases">
        <title>Identification and characterization of horizontal gene transfer across gut microbiota members of farm animals based on homology search.</title>
        <authorList>
            <person name="Schwarzerova J."/>
            <person name="Nykrynova M."/>
            <person name="Jureckova K."/>
            <person name="Cejkova D."/>
            <person name="Rychlik I."/>
        </authorList>
    </citation>
    <scope>NUCLEOTIDE SEQUENCE</scope>
    <source>
        <strain evidence="9">15_COKtk</strain>
    </source>
</reference>
<evidence type="ECO:0000256" key="5">
    <source>
        <dbReference type="ARBA" id="ARBA00022989"/>
    </source>
</evidence>
<feature type="transmembrane region" description="Helical" evidence="7">
    <location>
        <begin position="422"/>
        <end position="442"/>
    </location>
</feature>
<reference evidence="9" key="1">
    <citation type="submission" date="2023-06" db="EMBL/GenBank/DDBJ databases">
        <authorList>
            <person name="Zeman M."/>
            <person name="Kubasova T."/>
            <person name="Jahodarova E."/>
            <person name="Nykrynova M."/>
            <person name="Rychlik I."/>
        </authorList>
    </citation>
    <scope>NUCLEOTIDE SEQUENCE</scope>
    <source>
        <strain evidence="9">15_COKtk</strain>
    </source>
</reference>
<accession>A0AAW7JRZ0</accession>
<dbReference type="PANTHER" id="PTHR43652">
    <property type="entry name" value="BASIC AMINO ACID ANTIPORTER YFCC-RELATED"/>
    <property type="match status" value="1"/>
</dbReference>
<dbReference type="AlphaFoldDB" id="A0AAW7JRZ0"/>
<dbReference type="RefSeq" id="WP_289820213.1">
    <property type="nucleotide sequence ID" value="NZ_JAUEIM010000004.1"/>
</dbReference>
<dbReference type="InterPro" id="IPR004680">
    <property type="entry name" value="Cit_transptr-like_dom"/>
</dbReference>
<keyword evidence="6 7" id="KW-0472">Membrane</keyword>
<evidence type="ECO:0000256" key="7">
    <source>
        <dbReference type="SAM" id="Phobius"/>
    </source>
</evidence>
<dbReference type="EMBL" id="JAUEIR010000011">
    <property type="protein sequence ID" value="MDN0070259.1"/>
    <property type="molecule type" value="Genomic_DNA"/>
</dbReference>
<feature type="transmembrane region" description="Helical" evidence="7">
    <location>
        <begin position="244"/>
        <end position="262"/>
    </location>
</feature>
<dbReference type="InterPro" id="IPR051679">
    <property type="entry name" value="DASS-Related_Transporters"/>
</dbReference>
<protein>
    <submittedName>
        <fullName evidence="9">SLC13 family permease</fullName>
    </submittedName>
</protein>
<keyword evidence="2" id="KW-0813">Transport</keyword>
<keyword evidence="5 7" id="KW-1133">Transmembrane helix</keyword>
<feature type="transmembrane region" description="Helical" evidence="7">
    <location>
        <begin position="56"/>
        <end position="76"/>
    </location>
</feature>
<evidence type="ECO:0000256" key="2">
    <source>
        <dbReference type="ARBA" id="ARBA00022448"/>
    </source>
</evidence>
<keyword evidence="4" id="KW-0677">Repeat</keyword>
<feature type="transmembrane region" description="Helical" evidence="7">
    <location>
        <begin position="138"/>
        <end position="164"/>
    </location>
</feature>
<feature type="transmembrane region" description="Helical" evidence="7">
    <location>
        <begin position="27"/>
        <end position="44"/>
    </location>
</feature>
<feature type="transmembrane region" description="Helical" evidence="7">
    <location>
        <begin position="362"/>
        <end position="384"/>
    </location>
</feature>
<feature type="transmembrane region" description="Helical" evidence="7">
    <location>
        <begin position="299"/>
        <end position="319"/>
    </location>
</feature>
<feature type="transmembrane region" description="Helical" evidence="7">
    <location>
        <begin position="5"/>
        <end position="21"/>
    </location>
</feature>
<evidence type="ECO:0000313" key="9">
    <source>
        <dbReference type="EMBL" id="MDN0070259.1"/>
    </source>
</evidence>
<keyword evidence="3 7" id="KW-0812">Transmembrane</keyword>
<gene>
    <name evidence="9" type="ORF">QVN40_11195</name>
</gene>